<dbReference type="OrthoDB" id="5486471at2"/>
<dbReference type="InterPro" id="IPR050072">
    <property type="entry name" value="Peptidase_M20A"/>
</dbReference>
<evidence type="ECO:0000259" key="3">
    <source>
        <dbReference type="Pfam" id="PF07687"/>
    </source>
</evidence>
<dbReference type="RefSeq" id="WP_146961476.1">
    <property type="nucleotide sequence ID" value="NZ_CP042467.1"/>
</dbReference>
<dbReference type="Pfam" id="PF01546">
    <property type="entry name" value="Peptidase_M20"/>
    <property type="match status" value="1"/>
</dbReference>
<dbReference type="SUPFAM" id="SSF53187">
    <property type="entry name" value="Zn-dependent exopeptidases"/>
    <property type="match status" value="1"/>
</dbReference>
<evidence type="ECO:0000313" key="5">
    <source>
        <dbReference type="Proteomes" id="UP000321595"/>
    </source>
</evidence>
<dbReference type="Gene3D" id="3.40.630.10">
    <property type="entry name" value="Zn peptidases"/>
    <property type="match status" value="1"/>
</dbReference>
<dbReference type="InterPro" id="IPR002933">
    <property type="entry name" value="Peptidase_M20"/>
</dbReference>
<dbReference type="Pfam" id="PF07687">
    <property type="entry name" value="M20_dimer"/>
    <property type="match status" value="1"/>
</dbReference>
<evidence type="ECO:0000256" key="2">
    <source>
        <dbReference type="ARBA" id="ARBA00022801"/>
    </source>
</evidence>
<dbReference type="InterPro" id="IPR011650">
    <property type="entry name" value="Peptidase_M20_dimer"/>
</dbReference>
<dbReference type="InterPro" id="IPR036264">
    <property type="entry name" value="Bact_exopeptidase_dim_dom"/>
</dbReference>
<dbReference type="GO" id="GO:0008777">
    <property type="term" value="F:acetylornithine deacetylase activity"/>
    <property type="evidence" value="ECO:0007669"/>
    <property type="project" value="UniProtKB-EC"/>
</dbReference>
<dbReference type="KEGG" id="bbae:FRD01_16245"/>
<dbReference type="EMBL" id="CP042467">
    <property type="protein sequence ID" value="QED28759.1"/>
    <property type="molecule type" value="Genomic_DNA"/>
</dbReference>
<proteinExistence type="predicted"/>
<keyword evidence="2 4" id="KW-0378">Hydrolase</keyword>
<dbReference type="NCBIfam" id="NF006439">
    <property type="entry name" value="PRK08737.1"/>
    <property type="match status" value="1"/>
</dbReference>
<dbReference type="Proteomes" id="UP000321595">
    <property type="component" value="Chromosome"/>
</dbReference>
<keyword evidence="5" id="KW-1185">Reference proteome</keyword>
<dbReference type="GO" id="GO:0006526">
    <property type="term" value="P:L-arginine biosynthetic process"/>
    <property type="evidence" value="ECO:0007669"/>
    <property type="project" value="TreeGrafter"/>
</dbReference>
<name>A0A5B8XZC5_9DELT</name>
<evidence type="ECO:0000256" key="1">
    <source>
        <dbReference type="ARBA" id="ARBA00022723"/>
    </source>
</evidence>
<evidence type="ECO:0000313" key="4">
    <source>
        <dbReference type="EMBL" id="QED28759.1"/>
    </source>
</evidence>
<dbReference type="Gene3D" id="3.30.70.360">
    <property type="match status" value="1"/>
</dbReference>
<dbReference type="GO" id="GO:0046872">
    <property type="term" value="F:metal ion binding"/>
    <property type="evidence" value="ECO:0007669"/>
    <property type="project" value="UniProtKB-KW"/>
</dbReference>
<dbReference type="AlphaFoldDB" id="A0A5B8XZC5"/>
<dbReference type="PANTHER" id="PTHR43808:SF31">
    <property type="entry name" value="N-ACETYL-L-CITRULLINE DEACETYLASE"/>
    <property type="match status" value="1"/>
</dbReference>
<dbReference type="PANTHER" id="PTHR43808">
    <property type="entry name" value="ACETYLORNITHINE DEACETYLASE"/>
    <property type="match status" value="1"/>
</dbReference>
<dbReference type="EC" id="3.5.1.16" evidence="4"/>
<feature type="domain" description="Peptidase M20 dimerisation" evidence="3">
    <location>
        <begin position="157"/>
        <end position="255"/>
    </location>
</feature>
<sequence>MDVVEHLSALVGFDTQNPPRSFGAEILEYIKAELAGFEFEEWDHGEGRRTLLATRGAPEILINFHLDTVPAAAGYTRDPHVLHVEDGRAYGLGACDIKGASAAAIAAAQASTGPIALLFTTDEEAGSSECVRRFCELGRPFKVVLVAEPTSCKAVLEHRGILTYRAEFEGVSGHASSGRAESDSALHHAVRWANQILDASARRHDTYKNLSGLAFNLGRLEGGVKPNMIASSTELSFGFRPLPGMDGEKIVAEWAFKPRPASLTRGFYGPPLPTPGRAPAAEIAQELGLEIADPVNFWTEASLFSQGGYDALVFGPGDIAQAHTADEWVSVDDLHAAFTHYRRIMSL</sequence>
<gene>
    <name evidence="4" type="ORF">FRD01_16245</name>
</gene>
<reference evidence="4 5" key="1">
    <citation type="submission" date="2019-08" db="EMBL/GenBank/DDBJ databases">
        <authorList>
            <person name="Liang Q."/>
        </authorList>
    </citation>
    <scope>NUCLEOTIDE SEQUENCE [LARGE SCALE GENOMIC DNA]</scope>
    <source>
        <strain evidence="4 5">V1718</strain>
    </source>
</reference>
<dbReference type="SUPFAM" id="SSF55031">
    <property type="entry name" value="Bacterial exopeptidase dimerisation domain"/>
    <property type="match status" value="1"/>
</dbReference>
<organism evidence="4 5">
    <name type="scientific">Microvenator marinus</name>
    <dbReference type="NCBI Taxonomy" id="2600177"/>
    <lineage>
        <taxon>Bacteria</taxon>
        <taxon>Deltaproteobacteria</taxon>
        <taxon>Bradymonadales</taxon>
        <taxon>Microvenatoraceae</taxon>
        <taxon>Microvenator</taxon>
    </lineage>
</organism>
<accession>A0A5B8XZC5</accession>
<keyword evidence="1" id="KW-0479">Metal-binding</keyword>
<protein>
    <submittedName>
        <fullName evidence="4">Acetylornithine deacetylase</fullName>
        <ecNumber evidence="4">3.5.1.16</ecNumber>
    </submittedName>
</protein>